<feature type="region of interest" description="Disordered" evidence="1">
    <location>
        <begin position="369"/>
        <end position="388"/>
    </location>
</feature>
<gene>
    <name evidence="3" type="ORF">ACFQDH_01470</name>
</gene>
<dbReference type="Proteomes" id="UP001596298">
    <property type="component" value="Unassembled WGS sequence"/>
</dbReference>
<evidence type="ECO:0000259" key="2">
    <source>
        <dbReference type="Pfam" id="PF13614"/>
    </source>
</evidence>
<organism evidence="3 4">
    <name type="scientific">Flexivirga alba</name>
    <dbReference type="NCBI Taxonomy" id="702742"/>
    <lineage>
        <taxon>Bacteria</taxon>
        <taxon>Bacillati</taxon>
        <taxon>Actinomycetota</taxon>
        <taxon>Actinomycetes</taxon>
        <taxon>Micrococcales</taxon>
        <taxon>Dermacoccaceae</taxon>
        <taxon>Flexivirga</taxon>
    </lineage>
</organism>
<dbReference type="RefSeq" id="WP_382397787.1">
    <property type="nucleotide sequence ID" value="NZ_JBHSWH010000001.1"/>
</dbReference>
<evidence type="ECO:0000313" key="4">
    <source>
        <dbReference type="Proteomes" id="UP001596298"/>
    </source>
</evidence>
<feature type="domain" description="AAA" evidence="2">
    <location>
        <begin position="129"/>
        <end position="293"/>
    </location>
</feature>
<dbReference type="InterPro" id="IPR027417">
    <property type="entry name" value="P-loop_NTPase"/>
</dbReference>
<evidence type="ECO:0000313" key="3">
    <source>
        <dbReference type="EMBL" id="MFC6703971.1"/>
    </source>
</evidence>
<feature type="compositionally biased region" description="Basic residues" evidence="1">
    <location>
        <begin position="377"/>
        <end position="388"/>
    </location>
</feature>
<dbReference type="PANTHER" id="PTHR43384:SF13">
    <property type="entry name" value="SLR0110 PROTEIN"/>
    <property type="match status" value="1"/>
</dbReference>
<dbReference type="InterPro" id="IPR050625">
    <property type="entry name" value="ParA/MinD_ATPase"/>
</dbReference>
<sequence>MTVLWNPARGALDTYGMALGDDVTVVAHGAAVPREISANGHHLVVIGPEVPAESAYELAEQLRVESPGAGVLMLRHRLEVAVLAQALRSGVRDVVQADDQGALVEAVRRSESLSAQLGTAPGEQGTAGHVVTVFSAKGGVGKTTIAVNTAAYLATSGAKTLLIDLDLMFGDVGICLQLPPTTSIMDLVAMTGHLDSQGLASVVAKHAATGVDVLVAPHDPADADRVPADLVSEVIRLARTQYDYVILDMPPSMPEHVLGAFDLSDLLVLVSTLDIPAVKNLRLAINTLDTLGAPQQNRLLVLNRADLKVGLTAKDVETALHYPISLGLPNALSVPAAANRGVVLAVDEVKDPFAVALREFVDHKVRPHFGEEPTRAGGRRIQRLRRSK</sequence>
<protein>
    <submittedName>
        <fullName evidence="3">CpaE family protein</fullName>
    </submittedName>
</protein>
<proteinExistence type="predicted"/>
<evidence type="ECO:0000256" key="1">
    <source>
        <dbReference type="SAM" id="MobiDB-lite"/>
    </source>
</evidence>
<dbReference type="Gene3D" id="3.40.50.2300">
    <property type="match status" value="1"/>
</dbReference>
<dbReference type="Pfam" id="PF13614">
    <property type="entry name" value="AAA_31"/>
    <property type="match status" value="1"/>
</dbReference>
<dbReference type="PANTHER" id="PTHR43384">
    <property type="entry name" value="SEPTUM SITE-DETERMINING PROTEIN MIND HOMOLOG, CHLOROPLASTIC-RELATED"/>
    <property type="match status" value="1"/>
</dbReference>
<reference evidence="4" key="1">
    <citation type="journal article" date="2019" name="Int. J. Syst. Evol. Microbiol.">
        <title>The Global Catalogue of Microorganisms (GCM) 10K type strain sequencing project: providing services to taxonomists for standard genome sequencing and annotation.</title>
        <authorList>
            <consortium name="The Broad Institute Genomics Platform"/>
            <consortium name="The Broad Institute Genome Sequencing Center for Infectious Disease"/>
            <person name="Wu L."/>
            <person name="Ma J."/>
        </authorList>
    </citation>
    <scope>NUCLEOTIDE SEQUENCE [LARGE SCALE GENOMIC DNA]</scope>
    <source>
        <strain evidence="4">CCUG 58127</strain>
    </source>
</reference>
<comment type="caution">
    <text evidence="3">The sequence shown here is derived from an EMBL/GenBank/DDBJ whole genome shotgun (WGS) entry which is preliminary data.</text>
</comment>
<keyword evidence="4" id="KW-1185">Reference proteome</keyword>
<dbReference type="InterPro" id="IPR025669">
    <property type="entry name" value="AAA_dom"/>
</dbReference>
<dbReference type="Gene3D" id="3.40.50.300">
    <property type="entry name" value="P-loop containing nucleotide triphosphate hydrolases"/>
    <property type="match status" value="1"/>
</dbReference>
<name>A0ABW2AAY0_9MICO</name>
<dbReference type="EMBL" id="JBHSWH010000001">
    <property type="protein sequence ID" value="MFC6703971.1"/>
    <property type="molecule type" value="Genomic_DNA"/>
</dbReference>
<dbReference type="SUPFAM" id="SSF52540">
    <property type="entry name" value="P-loop containing nucleoside triphosphate hydrolases"/>
    <property type="match status" value="1"/>
</dbReference>
<accession>A0ABW2AAY0</accession>